<protein>
    <submittedName>
        <fullName evidence="3">M23 family metallopeptidase</fullName>
    </submittedName>
</protein>
<dbReference type="Proteomes" id="UP001519641">
    <property type="component" value="Unassembled WGS sequence"/>
</dbReference>
<sequence>MAGGGTATPASTPAAARSRPAPRSTSFFRGPVRHTLPAAAATAVACLFVSVTAPQTASAAAGVLPAASAASGTQHFTADGSTGPTAGRDDFSVGRAAAALRVPGGSGPTGGAVRPTVGAVPDEGGFGSRWVVGCAACSSNHQGVDFAAAIGTPVVAALPGRVVSAGVLGGYGNQVLLQHADGTQTRYGHLSVIDVRPGQVVAVGERLGAVGDTGVSTGAHLHFEVIVAGTPIDPAAWLQARGLL</sequence>
<dbReference type="SUPFAM" id="SSF51261">
    <property type="entry name" value="Duplicated hybrid motif"/>
    <property type="match status" value="1"/>
</dbReference>
<evidence type="ECO:0000256" key="1">
    <source>
        <dbReference type="SAM" id="MobiDB-lite"/>
    </source>
</evidence>
<dbReference type="EMBL" id="JAHEWS010000029">
    <property type="protein sequence ID" value="MBT1589239.1"/>
    <property type="molecule type" value="Genomic_DNA"/>
</dbReference>
<dbReference type="Pfam" id="PF01551">
    <property type="entry name" value="Peptidase_M23"/>
    <property type="match status" value="1"/>
</dbReference>
<dbReference type="InterPro" id="IPR011055">
    <property type="entry name" value="Dup_hybrid_motif"/>
</dbReference>
<proteinExistence type="predicted"/>
<feature type="region of interest" description="Disordered" evidence="1">
    <location>
        <begin position="1"/>
        <end position="29"/>
    </location>
</feature>
<evidence type="ECO:0000313" key="4">
    <source>
        <dbReference type="Proteomes" id="UP001519641"/>
    </source>
</evidence>
<keyword evidence="4" id="KW-1185">Reference proteome</keyword>
<accession>A0ABS5VJL7</accession>
<evidence type="ECO:0000313" key="3">
    <source>
        <dbReference type="EMBL" id="MBT1589239.1"/>
    </source>
</evidence>
<feature type="domain" description="M23ase beta-sheet core" evidence="2">
    <location>
        <begin position="140"/>
        <end position="234"/>
    </location>
</feature>
<dbReference type="PANTHER" id="PTHR21666:SF270">
    <property type="entry name" value="MUREIN HYDROLASE ACTIVATOR ENVC"/>
    <property type="match status" value="1"/>
</dbReference>
<dbReference type="CDD" id="cd12797">
    <property type="entry name" value="M23_peptidase"/>
    <property type="match status" value="1"/>
</dbReference>
<dbReference type="PANTHER" id="PTHR21666">
    <property type="entry name" value="PEPTIDASE-RELATED"/>
    <property type="match status" value="1"/>
</dbReference>
<organism evidence="3 4">
    <name type="scientific">Curtobacterium aurantiacum</name>
    <dbReference type="NCBI Taxonomy" id="3236919"/>
    <lineage>
        <taxon>Bacteria</taxon>
        <taxon>Bacillati</taxon>
        <taxon>Actinomycetota</taxon>
        <taxon>Actinomycetes</taxon>
        <taxon>Micrococcales</taxon>
        <taxon>Microbacteriaceae</taxon>
        <taxon>Curtobacterium</taxon>
    </lineage>
</organism>
<gene>
    <name evidence="3" type="ORF">KK097_15590</name>
</gene>
<reference evidence="3 4" key="1">
    <citation type="submission" date="2021-05" db="EMBL/GenBank/DDBJ databases">
        <title>Whole genome sequence of Curtobacterium flaccumfaciens pv. flaccumfaciens strain CFBP 8819.</title>
        <authorList>
            <person name="Osdaghi E."/>
            <person name="Taghouti G."/>
            <person name="Portier P."/>
            <person name="Fazliarab A."/>
            <person name="Taghavi S.M."/>
            <person name="Briand M."/>
            <person name="Le-Saux M."/>
            <person name="Jacques M.-A."/>
        </authorList>
    </citation>
    <scope>NUCLEOTIDE SEQUENCE [LARGE SCALE GENOMIC DNA]</scope>
    <source>
        <strain evidence="3 4">CFBP 8819</strain>
    </source>
</reference>
<dbReference type="RefSeq" id="WP_214545368.1">
    <property type="nucleotide sequence ID" value="NZ_JAHEWS010000029.1"/>
</dbReference>
<dbReference type="InterPro" id="IPR016047">
    <property type="entry name" value="M23ase_b-sheet_dom"/>
</dbReference>
<feature type="compositionally biased region" description="Low complexity" evidence="1">
    <location>
        <begin position="7"/>
        <end position="26"/>
    </location>
</feature>
<name>A0ABS5VJL7_9MICO</name>
<evidence type="ECO:0000259" key="2">
    <source>
        <dbReference type="Pfam" id="PF01551"/>
    </source>
</evidence>
<dbReference type="Gene3D" id="2.70.70.10">
    <property type="entry name" value="Glucose Permease (Domain IIA)"/>
    <property type="match status" value="1"/>
</dbReference>
<dbReference type="InterPro" id="IPR050570">
    <property type="entry name" value="Cell_wall_metabolism_enzyme"/>
</dbReference>
<comment type="caution">
    <text evidence="3">The sequence shown here is derived from an EMBL/GenBank/DDBJ whole genome shotgun (WGS) entry which is preliminary data.</text>
</comment>